<protein>
    <recommendedName>
        <fullName evidence="4">Tetratricopeptide repeat protein</fullName>
    </recommendedName>
</protein>
<evidence type="ECO:0000256" key="1">
    <source>
        <dbReference type="PROSITE-ProRule" id="PRU00339"/>
    </source>
</evidence>
<dbReference type="Gene3D" id="1.25.40.10">
    <property type="entry name" value="Tetratricopeptide repeat domain"/>
    <property type="match status" value="1"/>
</dbReference>
<comment type="caution">
    <text evidence="2">The sequence shown here is derived from an EMBL/GenBank/DDBJ whole genome shotgun (WGS) entry which is preliminary data.</text>
</comment>
<dbReference type="PROSITE" id="PS50005">
    <property type="entry name" value="TPR"/>
    <property type="match status" value="1"/>
</dbReference>
<feature type="repeat" description="TPR" evidence="1">
    <location>
        <begin position="163"/>
        <end position="196"/>
    </location>
</feature>
<keyword evidence="1" id="KW-0802">TPR repeat</keyword>
<evidence type="ECO:0000313" key="2">
    <source>
        <dbReference type="EMBL" id="GAA4139048.1"/>
    </source>
</evidence>
<evidence type="ECO:0000313" key="3">
    <source>
        <dbReference type="Proteomes" id="UP001500101"/>
    </source>
</evidence>
<name>A0ABP7YP41_9SPHI</name>
<evidence type="ECO:0008006" key="4">
    <source>
        <dbReference type="Google" id="ProtNLM"/>
    </source>
</evidence>
<dbReference type="InterPro" id="IPR011990">
    <property type="entry name" value="TPR-like_helical_dom_sf"/>
</dbReference>
<sequence length="286" mass="33059">MSSIKYFILGLITFFNLATYGQELKFDKKFYDALDKWVVIEGIGNPPKHILGFIYLDPSAGISFRHESNLFVLNDKLVKDSVNKEAMITARLSAGLADIAVLSDLQIQTLGLPKEPNWLSVYKVNEGTSAYQVSKGLWLNSVNASHLALPILKAVYEKDPKAKGLEFELAYAYNHVGSFYKAIIILNKAIEEEPDNFWYYRELGFALKHLNNLKEADKAYKLGIKHSNDKMQNAEMSINMLQSYFQVKDRPKFDEWKVIFLRHVEEGSQFLEYLKFFEDNWEMERK</sequence>
<dbReference type="SUPFAM" id="SSF48452">
    <property type="entry name" value="TPR-like"/>
    <property type="match status" value="1"/>
</dbReference>
<dbReference type="EMBL" id="BAAAZI010000006">
    <property type="protein sequence ID" value="GAA4139048.1"/>
    <property type="molecule type" value="Genomic_DNA"/>
</dbReference>
<dbReference type="RefSeq" id="WP_344674209.1">
    <property type="nucleotide sequence ID" value="NZ_BAAAZI010000006.1"/>
</dbReference>
<dbReference type="Proteomes" id="UP001500101">
    <property type="component" value="Unassembled WGS sequence"/>
</dbReference>
<keyword evidence="3" id="KW-1185">Reference proteome</keyword>
<proteinExistence type="predicted"/>
<reference evidence="3" key="1">
    <citation type="journal article" date="2019" name="Int. J. Syst. Evol. Microbiol.">
        <title>The Global Catalogue of Microorganisms (GCM) 10K type strain sequencing project: providing services to taxonomists for standard genome sequencing and annotation.</title>
        <authorList>
            <consortium name="The Broad Institute Genomics Platform"/>
            <consortium name="The Broad Institute Genome Sequencing Center for Infectious Disease"/>
            <person name="Wu L."/>
            <person name="Ma J."/>
        </authorList>
    </citation>
    <scope>NUCLEOTIDE SEQUENCE [LARGE SCALE GENOMIC DNA]</scope>
    <source>
        <strain evidence="3">JCM 16704</strain>
    </source>
</reference>
<gene>
    <name evidence="2" type="ORF">GCM10022216_16760</name>
</gene>
<organism evidence="2 3">
    <name type="scientific">Sphingobacterium kyonggiense</name>
    <dbReference type="NCBI Taxonomy" id="714075"/>
    <lineage>
        <taxon>Bacteria</taxon>
        <taxon>Pseudomonadati</taxon>
        <taxon>Bacteroidota</taxon>
        <taxon>Sphingobacteriia</taxon>
        <taxon>Sphingobacteriales</taxon>
        <taxon>Sphingobacteriaceae</taxon>
        <taxon>Sphingobacterium</taxon>
    </lineage>
</organism>
<accession>A0ABP7YP41</accession>
<dbReference type="InterPro" id="IPR019734">
    <property type="entry name" value="TPR_rpt"/>
</dbReference>